<protein>
    <submittedName>
        <fullName evidence="1">Uncharacterized protein</fullName>
    </submittedName>
</protein>
<keyword evidence="2" id="KW-1185">Reference proteome</keyword>
<proteinExistence type="predicted"/>
<evidence type="ECO:0000313" key="1">
    <source>
        <dbReference type="EMBL" id="PSM51221.1"/>
    </source>
</evidence>
<evidence type="ECO:0000313" key="2">
    <source>
        <dbReference type="Proteomes" id="UP000240535"/>
    </source>
</evidence>
<accession>A0A2P8QYB4</accession>
<dbReference type="EMBL" id="PDHH01000014">
    <property type="protein sequence ID" value="PSM51221.1"/>
    <property type="molecule type" value="Genomic_DNA"/>
</dbReference>
<dbReference type="AlphaFoldDB" id="A0A2P8QYB4"/>
<dbReference type="RefSeq" id="WP_106905682.1">
    <property type="nucleotide sequence ID" value="NZ_PDHH01000014.1"/>
</dbReference>
<comment type="caution">
    <text evidence="1">The sequence shown here is derived from an EMBL/GenBank/DDBJ whole genome shotgun (WGS) entry which is preliminary data.</text>
</comment>
<organism evidence="1 2">
    <name type="scientific">Campylobacter blaseri</name>
    <dbReference type="NCBI Taxonomy" id="2042961"/>
    <lineage>
        <taxon>Bacteria</taxon>
        <taxon>Pseudomonadati</taxon>
        <taxon>Campylobacterota</taxon>
        <taxon>Epsilonproteobacteria</taxon>
        <taxon>Campylobacterales</taxon>
        <taxon>Campylobacteraceae</taxon>
        <taxon>Campylobacter</taxon>
    </lineage>
</organism>
<reference evidence="2" key="1">
    <citation type="submission" date="2017-10" db="EMBL/GenBank/DDBJ databases">
        <title>Campylobacter species from seals.</title>
        <authorList>
            <person name="Gilbert M.J."/>
            <person name="Zomer A.L."/>
            <person name="Timmerman A.J."/>
            <person name="Duim B."/>
            <person name="Wagenaar J.A."/>
        </authorList>
    </citation>
    <scope>NUCLEOTIDE SEQUENCE [LARGE SCALE GENOMIC DNA]</scope>
    <source>
        <strain evidence="2">17S00004-5</strain>
    </source>
</reference>
<name>A0A2P8QYB4_9BACT</name>
<gene>
    <name evidence="1" type="ORF">CQ405_09240</name>
</gene>
<sequence>MALSNAERQKRYREKKKNQKVKNINIYISEVAYQKLEVFRQNETISFSDTINMLICRYLQVDLSIDNLKKMEKLAKNLSKKTAVEIRSYKKYEKEQYIKNLREKSKRK</sequence>
<dbReference type="Proteomes" id="UP000240535">
    <property type="component" value="Unassembled WGS sequence"/>
</dbReference>